<dbReference type="InterPro" id="IPR028608">
    <property type="entry name" value="CIAO1/Cia1"/>
</dbReference>
<dbReference type="InterPro" id="IPR020472">
    <property type="entry name" value="WD40_PAC1"/>
</dbReference>
<sequence length="345" mass="38552">MVRQIAALDNHTDRVWDIEQHASLPLVACASADKSASVFRVPRSLTEPWTLVETLADTHKRSVRAVAWKKKEAVLATASFDASVGIWQPEGGEEGRAWECLATLEGHENEVKDVVWSCSGRYIATCSRDRSVWVWEVFSEEESDLEFDCVAVLQEHTQDVKRLAFSPTEEDLLISASYDDTIRVWREDTDGEWSCAATLTSHKSTVWGVDFEPQTEPAYAPRFVSCSDDRTVQVWIRDNPLGAMPSSFRTDPCHETWSVQCVLPEAHTRPVYSVAWGPKGIASAGGDGLICIYKEDAPGVWSIAHRIPQAHEEYEINVVAWGQVNGQTVLYSGGDDAKVRVWLIE</sequence>
<proteinExistence type="inferred from homology"/>
<dbReference type="PRINTS" id="PR00320">
    <property type="entry name" value="GPROTEINBRPT"/>
</dbReference>
<evidence type="ECO:0000313" key="6">
    <source>
        <dbReference type="Proteomes" id="UP000095023"/>
    </source>
</evidence>
<dbReference type="AlphaFoldDB" id="A0A1E4T9R3"/>
<dbReference type="PROSITE" id="PS50082">
    <property type="entry name" value="WD_REPEATS_2"/>
    <property type="match status" value="5"/>
</dbReference>
<reference evidence="6" key="1">
    <citation type="submission" date="2016-02" db="EMBL/GenBank/DDBJ databases">
        <title>Comparative genomics of biotechnologically important yeasts.</title>
        <authorList>
            <consortium name="DOE Joint Genome Institute"/>
            <person name="Riley R."/>
            <person name="Haridas S."/>
            <person name="Wolfe K.H."/>
            <person name="Lopes M.R."/>
            <person name="Hittinger C.T."/>
            <person name="Goker M."/>
            <person name="Salamov A."/>
            <person name="Wisecaver J."/>
            <person name="Long T.M."/>
            <person name="Aerts A.L."/>
            <person name="Barry K."/>
            <person name="Choi C."/>
            <person name="Clum A."/>
            <person name="Coughlan A.Y."/>
            <person name="Deshpande S."/>
            <person name="Douglass A.P."/>
            <person name="Hanson S.J."/>
            <person name="Klenk H.-P."/>
            <person name="Labutti K."/>
            <person name="Lapidus A."/>
            <person name="Lindquist E."/>
            <person name="Lipzen A."/>
            <person name="Meier-Kolthoff J.P."/>
            <person name="Ohm R.A."/>
            <person name="Otillar R.P."/>
            <person name="Pangilinan J."/>
            <person name="Peng Y."/>
            <person name="Rokas A."/>
            <person name="Rosa C.A."/>
            <person name="Scheuner C."/>
            <person name="Sibirny A.A."/>
            <person name="Slot J.C."/>
            <person name="Stielow J.B."/>
            <person name="Sun H."/>
            <person name="Kurtzman C.P."/>
            <person name="Blackwell M."/>
            <person name="Jeffries T.W."/>
            <person name="Grigoriev I.V."/>
        </authorList>
    </citation>
    <scope>NUCLEOTIDE SEQUENCE [LARGE SCALE GENOMIC DNA]</scope>
    <source>
        <strain evidence="6">NRRL Y-17796</strain>
    </source>
</reference>
<dbReference type="PROSITE" id="PS50294">
    <property type="entry name" value="WD_REPEATS_REGION"/>
    <property type="match status" value="3"/>
</dbReference>
<dbReference type="PANTHER" id="PTHR19920:SF0">
    <property type="entry name" value="CYTOSOLIC IRON-SULFUR PROTEIN ASSEMBLY PROTEIN CIAO1-RELATED"/>
    <property type="match status" value="1"/>
</dbReference>
<name>A0A1E4T9R3_9ASCO</name>
<dbReference type="SMART" id="SM00320">
    <property type="entry name" value="WD40"/>
    <property type="match status" value="7"/>
</dbReference>
<dbReference type="PROSITE" id="PS00678">
    <property type="entry name" value="WD_REPEATS_1"/>
    <property type="match status" value="1"/>
</dbReference>
<dbReference type="Proteomes" id="UP000095023">
    <property type="component" value="Unassembled WGS sequence"/>
</dbReference>
<dbReference type="HAMAP" id="MF_03037">
    <property type="entry name" value="ciao1"/>
    <property type="match status" value="1"/>
</dbReference>
<evidence type="ECO:0000256" key="3">
    <source>
        <dbReference type="HAMAP-Rule" id="MF_03037"/>
    </source>
</evidence>
<dbReference type="Gene3D" id="2.130.10.10">
    <property type="entry name" value="YVTN repeat-like/Quinoprotein amine dehydrogenase"/>
    <property type="match status" value="1"/>
</dbReference>
<dbReference type="CDD" id="cd00200">
    <property type="entry name" value="WD40"/>
    <property type="match status" value="1"/>
</dbReference>
<organism evidence="5 6">
    <name type="scientific">Tortispora caseinolytica NRRL Y-17796</name>
    <dbReference type="NCBI Taxonomy" id="767744"/>
    <lineage>
        <taxon>Eukaryota</taxon>
        <taxon>Fungi</taxon>
        <taxon>Dikarya</taxon>
        <taxon>Ascomycota</taxon>
        <taxon>Saccharomycotina</taxon>
        <taxon>Trigonopsidomycetes</taxon>
        <taxon>Trigonopsidales</taxon>
        <taxon>Trigonopsidaceae</taxon>
        <taxon>Tortispora</taxon>
    </lineage>
</organism>
<dbReference type="GO" id="GO:0002098">
    <property type="term" value="P:tRNA wobble uridine modification"/>
    <property type="evidence" value="ECO:0007669"/>
    <property type="project" value="EnsemblFungi"/>
</dbReference>
<dbReference type="InterPro" id="IPR015943">
    <property type="entry name" value="WD40/YVTN_repeat-like_dom_sf"/>
</dbReference>
<feature type="repeat" description="WD" evidence="4">
    <location>
        <begin position="153"/>
        <end position="185"/>
    </location>
</feature>
<dbReference type="GO" id="GO:0005829">
    <property type="term" value="C:cytosol"/>
    <property type="evidence" value="ECO:0007669"/>
    <property type="project" value="EnsemblFungi"/>
</dbReference>
<dbReference type="InterPro" id="IPR019775">
    <property type="entry name" value="WD40_repeat_CS"/>
</dbReference>
<dbReference type="OrthoDB" id="284782at2759"/>
<comment type="function">
    <text evidence="3">Essential component of the cytosolic iron-sulfur (Fe/S) protein assembly machinery. Required for the maturation of extramitochondrial Fe/S proteins.</text>
</comment>
<keyword evidence="2" id="KW-0677">Repeat</keyword>
<dbReference type="SUPFAM" id="SSF50978">
    <property type="entry name" value="WD40 repeat-like"/>
    <property type="match status" value="1"/>
</dbReference>
<dbReference type="Pfam" id="PF00400">
    <property type="entry name" value="WD40"/>
    <property type="match status" value="6"/>
</dbReference>
<evidence type="ECO:0000256" key="4">
    <source>
        <dbReference type="PROSITE-ProRule" id="PRU00221"/>
    </source>
</evidence>
<feature type="repeat" description="WD" evidence="4">
    <location>
        <begin position="104"/>
        <end position="145"/>
    </location>
</feature>
<evidence type="ECO:0000256" key="1">
    <source>
        <dbReference type="ARBA" id="ARBA00022574"/>
    </source>
</evidence>
<protein>
    <recommendedName>
        <fullName evidence="3">Probable cytosolic iron-sulfur protein assembly protein 1</fullName>
    </recommendedName>
</protein>
<feature type="repeat" description="WD" evidence="4">
    <location>
        <begin position="56"/>
        <end position="97"/>
    </location>
</feature>
<dbReference type="PANTHER" id="PTHR19920">
    <property type="entry name" value="WD40 PROTEIN CIAO1"/>
    <property type="match status" value="1"/>
</dbReference>
<dbReference type="EMBL" id="KV453843">
    <property type="protein sequence ID" value="ODV88517.1"/>
    <property type="molecule type" value="Genomic_DNA"/>
</dbReference>
<dbReference type="InterPro" id="IPR001680">
    <property type="entry name" value="WD40_rpt"/>
</dbReference>
<dbReference type="GO" id="GO:0016226">
    <property type="term" value="P:iron-sulfur cluster assembly"/>
    <property type="evidence" value="ECO:0007669"/>
    <property type="project" value="UniProtKB-UniRule"/>
</dbReference>
<dbReference type="GO" id="GO:0005634">
    <property type="term" value="C:nucleus"/>
    <property type="evidence" value="ECO:0007669"/>
    <property type="project" value="EnsemblFungi"/>
</dbReference>
<dbReference type="GO" id="GO:0097361">
    <property type="term" value="C:cytosolic [4Fe-4S] assembly targeting complex"/>
    <property type="evidence" value="ECO:0007669"/>
    <property type="project" value="EnsemblFungi"/>
</dbReference>
<dbReference type="InterPro" id="IPR036322">
    <property type="entry name" value="WD40_repeat_dom_sf"/>
</dbReference>
<gene>
    <name evidence="3" type="primary">CIA1</name>
    <name evidence="5" type="ORF">CANCADRAFT_28621</name>
</gene>
<evidence type="ECO:0000256" key="2">
    <source>
        <dbReference type="ARBA" id="ARBA00022737"/>
    </source>
</evidence>
<evidence type="ECO:0000313" key="5">
    <source>
        <dbReference type="EMBL" id="ODV88517.1"/>
    </source>
</evidence>
<keyword evidence="6" id="KW-1185">Reference proteome</keyword>
<feature type="repeat" description="WD" evidence="4">
    <location>
        <begin position="199"/>
        <end position="235"/>
    </location>
</feature>
<keyword evidence="1 4" id="KW-0853">WD repeat</keyword>
<feature type="repeat" description="WD" evidence="4">
    <location>
        <begin position="330"/>
        <end position="345"/>
    </location>
</feature>
<comment type="similarity">
    <text evidence="3">Belongs to the WD repeat CIA1 family.</text>
</comment>
<accession>A0A1E4T9R3</accession>